<evidence type="ECO:0000313" key="4">
    <source>
        <dbReference type="EMBL" id="KAL0354728.1"/>
    </source>
</evidence>
<accession>A0AAW2PID8</accession>
<keyword evidence="2" id="KW-0802">TPR repeat</keyword>
<keyword evidence="1" id="KW-0677">Repeat</keyword>
<dbReference type="InterPro" id="IPR011990">
    <property type="entry name" value="TPR-like_helical_dom_sf"/>
</dbReference>
<protein>
    <submittedName>
        <fullName evidence="4">N-terminal acetyltransferase A complex auxiliary subunit NAA15</fullName>
    </submittedName>
</protein>
<dbReference type="AlphaFoldDB" id="A0AAW2PID8"/>
<name>A0AAW2PID8_SESRA</name>
<feature type="compositionally biased region" description="Basic and acidic residues" evidence="3">
    <location>
        <begin position="505"/>
        <end position="521"/>
    </location>
</feature>
<dbReference type="PIRSF" id="PIRSF000422">
    <property type="entry name" value="N-terminal-AcTrfase-A_aux_su"/>
    <property type="match status" value="1"/>
</dbReference>
<reference evidence="4" key="1">
    <citation type="submission" date="2020-06" db="EMBL/GenBank/DDBJ databases">
        <authorList>
            <person name="Li T."/>
            <person name="Hu X."/>
            <person name="Zhang T."/>
            <person name="Song X."/>
            <person name="Zhang H."/>
            <person name="Dai N."/>
            <person name="Sheng W."/>
            <person name="Hou X."/>
            <person name="Wei L."/>
        </authorList>
    </citation>
    <scope>NUCLEOTIDE SEQUENCE</scope>
    <source>
        <strain evidence="4">G02</strain>
        <tissue evidence="4">Leaf</tissue>
    </source>
</reference>
<evidence type="ECO:0000256" key="1">
    <source>
        <dbReference type="ARBA" id="ARBA00022737"/>
    </source>
</evidence>
<dbReference type="InterPro" id="IPR021183">
    <property type="entry name" value="NatA_aux_su"/>
</dbReference>
<sequence>MVQLRCIRIEALREEKMTWIGLAQMRDLAGFVETRQQLLTLKPNHRMNWIGFAVAQHLNSNGSKAVDILEAYEGTLEDDYPPDNERCEHGEMLLYKISLLEECGMVERALEELRKKEPKIVDKLAYKEQEVSLLEKLGRFDEGEELYKKLLSMNPDNYRYYEGLQRCMGLYSASGQYSPDEIDRLEALYASLSKQYSRSSAVKRIPLDFLSAEKFRLAAESYIRPFLTKGVPSLFSDLSPLYDHSGKADVLEQLVLELEHSIKTTGGYTGRVDKEPPSTLMWTLFYLAQHYDRRGQYDVALRKIDEAIEHTPTVIDLYSVKSRILKHAGDPVAAAALADEARCMDLADRYVNSECVKRMLQADQVALAEKTAVLFTKDGEQHNNLHDMQCMWYELASGESYLRQGDLGRALKKFLAVEKHYADITEDQFDFHSYCLRKMTLRTYVEMLKFQDRLHSYPYFRKAAAGAINCYLKLYDSPSKSSAEEDEEMSKLPPSQKKKLRQKQRKAEARAKKEAEVKEEANATAVSRSGKRPIKPVDLDPHGEKLLQVEDPLAEATKYLKLLQKHSSDSLETHLLSFEVNMRKQKILLALQAVKHMVRLDADNPDTHRCLIKFFHKVGSMLAPVTDAEKLIWGVLEAERPTFTQLQGKSLIEANALFLEKHRDSLTHRAAVAEMISVVEPSKKKEAINLIEESSNDLVSSNGALGLPVKKWRLKDCIAVHKLLGTILDDREAALRWKVRCAEYFPFSAYFEGSCSSAVTNSSYHQMHKLHENGSPNESSLPLSSNGNIEKLEALKDLVIQ</sequence>
<proteinExistence type="predicted"/>
<evidence type="ECO:0000256" key="2">
    <source>
        <dbReference type="ARBA" id="ARBA00022803"/>
    </source>
</evidence>
<gene>
    <name evidence="4" type="ORF">Sradi_3919700</name>
</gene>
<dbReference type="GO" id="GO:0005737">
    <property type="term" value="C:cytoplasm"/>
    <property type="evidence" value="ECO:0007669"/>
    <property type="project" value="UniProtKB-ARBA"/>
</dbReference>
<dbReference type="Gene3D" id="1.25.40.1010">
    <property type="match status" value="1"/>
</dbReference>
<dbReference type="FunFam" id="1.25.40.1040:FF:000003">
    <property type="entry name" value="N-terminal acetyltransferase A, auxiliary subunit"/>
    <property type="match status" value="1"/>
</dbReference>
<reference evidence="4" key="2">
    <citation type="journal article" date="2024" name="Plant">
        <title>Genomic evolution and insights into agronomic trait innovations of Sesamum species.</title>
        <authorList>
            <person name="Miao H."/>
            <person name="Wang L."/>
            <person name="Qu L."/>
            <person name="Liu H."/>
            <person name="Sun Y."/>
            <person name="Le M."/>
            <person name="Wang Q."/>
            <person name="Wei S."/>
            <person name="Zheng Y."/>
            <person name="Lin W."/>
            <person name="Duan Y."/>
            <person name="Cao H."/>
            <person name="Xiong S."/>
            <person name="Wang X."/>
            <person name="Wei L."/>
            <person name="Li C."/>
            <person name="Ma Q."/>
            <person name="Ju M."/>
            <person name="Zhao R."/>
            <person name="Li G."/>
            <person name="Mu C."/>
            <person name="Tian Q."/>
            <person name="Mei H."/>
            <person name="Zhang T."/>
            <person name="Gao T."/>
            <person name="Zhang H."/>
        </authorList>
    </citation>
    <scope>NUCLEOTIDE SEQUENCE</scope>
    <source>
        <strain evidence="4">G02</strain>
    </source>
</reference>
<organism evidence="4">
    <name type="scientific">Sesamum radiatum</name>
    <name type="common">Black benniseed</name>
    <dbReference type="NCBI Taxonomy" id="300843"/>
    <lineage>
        <taxon>Eukaryota</taxon>
        <taxon>Viridiplantae</taxon>
        <taxon>Streptophyta</taxon>
        <taxon>Embryophyta</taxon>
        <taxon>Tracheophyta</taxon>
        <taxon>Spermatophyta</taxon>
        <taxon>Magnoliopsida</taxon>
        <taxon>eudicotyledons</taxon>
        <taxon>Gunneridae</taxon>
        <taxon>Pentapetalae</taxon>
        <taxon>asterids</taxon>
        <taxon>lamiids</taxon>
        <taxon>Lamiales</taxon>
        <taxon>Pedaliaceae</taxon>
        <taxon>Sesamum</taxon>
    </lineage>
</organism>
<evidence type="ECO:0000256" key="3">
    <source>
        <dbReference type="SAM" id="MobiDB-lite"/>
    </source>
</evidence>
<dbReference type="SUPFAM" id="SSF48452">
    <property type="entry name" value="TPR-like"/>
    <property type="match status" value="3"/>
</dbReference>
<feature type="region of interest" description="Disordered" evidence="3">
    <location>
        <begin position="482"/>
        <end position="541"/>
    </location>
</feature>
<dbReference type="PANTHER" id="PTHR22767">
    <property type="entry name" value="N-TERMINAL ACETYLTRANSFERASE-RELATED"/>
    <property type="match status" value="1"/>
</dbReference>
<dbReference type="Pfam" id="PF12569">
    <property type="entry name" value="NatA_aux_su"/>
    <property type="match status" value="1"/>
</dbReference>
<comment type="caution">
    <text evidence="4">The sequence shown here is derived from an EMBL/GenBank/DDBJ whole genome shotgun (WGS) entry which is preliminary data.</text>
</comment>
<dbReference type="PANTHER" id="PTHR22767:SF2">
    <property type="entry name" value="N(ALPHA)-ACETYLTRANSFERASE 15_16, ISOFORM A"/>
    <property type="match status" value="1"/>
</dbReference>
<dbReference type="FunFam" id="1.25.40.1010:FF:000002">
    <property type="entry name" value="N-terminal acetyltransferase catalytic subunit (NAT1)"/>
    <property type="match status" value="1"/>
</dbReference>
<dbReference type="EMBL" id="JACGWJ010000017">
    <property type="protein sequence ID" value="KAL0354728.1"/>
    <property type="molecule type" value="Genomic_DNA"/>
</dbReference>
<dbReference type="Gene3D" id="1.25.40.1040">
    <property type="match status" value="1"/>
</dbReference>